<dbReference type="InterPro" id="IPR029044">
    <property type="entry name" value="Nucleotide-diphossugar_trans"/>
</dbReference>
<gene>
    <name evidence="4" type="ORF">I0C86_15240</name>
</gene>
<dbReference type="Pfam" id="PF00535">
    <property type="entry name" value="Glycos_transf_2"/>
    <property type="match status" value="1"/>
</dbReference>
<dbReference type="Proteomes" id="UP000638560">
    <property type="component" value="Unassembled WGS sequence"/>
</dbReference>
<accession>A0ABS0GWJ5</accession>
<feature type="region of interest" description="Disordered" evidence="1">
    <location>
        <begin position="1"/>
        <end position="33"/>
    </location>
</feature>
<feature type="transmembrane region" description="Helical" evidence="2">
    <location>
        <begin position="248"/>
        <end position="266"/>
    </location>
</feature>
<proteinExistence type="predicted"/>
<evidence type="ECO:0000313" key="5">
    <source>
        <dbReference type="Proteomes" id="UP000638560"/>
    </source>
</evidence>
<organism evidence="4 5">
    <name type="scientific">Plantactinospora alkalitolerans</name>
    <dbReference type="NCBI Taxonomy" id="2789879"/>
    <lineage>
        <taxon>Bacteria</taxon>
        <taxon>Bacillati</taxon>
        <taxon>Actinomycetota</taxon>
        <taxon>Actinomycetes</taxon>
        <taxon>Micromonosporales</taxon>
        <taxon>Micromonosporaceae</taxon>
        <taxon>Plantactinospora</taxon>
    </lineage>
</organism>
<reference evidence="4 5" key="1">
    <citation type="submission" date="2020-11" db="EMBL/GenBank/DDBJ databases">
        <title>A novel isolate from a Black sea contaminated sediment with potential to produce alkanes: Plantactinospora alkalitolerans sp. nov.</title>
        <authorList>
            <person name="Carro L."/>
            <person name="Veyisoglu A."/>
            <person name="Guven K."/>
            <person name="Schumann P."/>
            <person name="Klenk H.-P."/>
            <person name="Sahin N."/>
        </authorList>
    </citation>
    <scope>NUCLEOTIDE SEQUENCE [LARGE SCALE GENOMIC DNA]</scope>
    <source>
        <strain evidence="4 5">S1510</strain>
    </source>
</reference>
<feature type="domain" description="Glycosyltransferase 2-like" evidence="3">
    <location>
        <begin position="38"/>
        <end position="175"/>
    </location>
</feature>
<dbReference type="Gene3D" id="3.90.550.10">
    <property type="entry name" value="Spore Coat Polysaccharide Biosynthesis Protein SpsA, Chain A"/>
    <property type="match status" value="1"/>
</dbReference>
<evidence type="ECO:0000313" key="4">
    <source>
        <dbReference type="EMBL" id="MBF9130299.1"/>
    </source>
</evidence>
<dbReference type="RefSeq" id="WP_196201872.1">
    <property type="nucleotide sequence ID" value="NZ_JADPUN010000148.1"/>
</dbReference>
<keyword evidence="2" id="KW-1133">Transmembrane helix</keyword>
<feature type="compositionally biased region" description="Basic and acidic residues" evidence="1">
    <location>
        <begin position="16"/>
        <end position="28"/>
    </location>
</feature>
<evidence type="ECO:0000256" key="1">
    <source>
        <dbReference type="SAM" id="MobiDB-lite"/>
    </source>
</evidence>
<sequence>MEKSDSSVLGALTRRQNSETRMSERLDDLGTGDDPDVTVVVPASNARPGIARTLDFLIASVAPHASLEILVVVNDEIPGPVVSDVRLYRVNTDPRVELHQLPGRDKAAAIRYGFERARGRVWGYSDGDLGWQARVDETSDMLSLLLSGSCDLVAAQRDQSQWTPVRRWKTNVFRWIGRWVFRHHMVDSQAPLKFMTAEVGRAVLGSCAFQGWEFDVELLWWVRRFGYRIRPYPVHWSTTGTETTLETVVLGLVFMGPAMVVNLARVRVRAWFLQRRLTRRYRRIPA</sequence>
<keyword evidence="2" id="KW-0812">Transmembrane</keyword>
<dbReference type="PANTHER" id="PTHR10859">
    <property type="entry name" value="GLYCOSYL TRANSFERASE"/>
    <property type="match status" value="1"/>
</dbReference>
<dbReference type="EMBL" id="JADPUN010000148">
    <property type="protein sequence ID" value="MBF9130299.1"/>
    <property type="molecule type" value="Genomic_DNA"/>
</dbReference>
<dbReference type="SUPFAM" id="SSF53448">
    <property type="entry name" value="Nucleotide-diphospho-sugar transferases"/>
    <property type="match status" value="1"/>
</dbReference>
<evidence type="ECO:0000256" key="2">
    <source>
        <dbReference type="SAM" id="Phobius"/>
    </source>
</evidence>
<comment type="caution">
    <text evidence="4">The sequence shown here is derived from an EMBL/GenBank/DDBJ whole genome shotgun (WGS) entry which is preliminary data.</text>
</comment>
<evidence type="ECO:0000259" key="3">
    <source>
        <dbReference type="Pfam" id="PF00535"/>
    </source>
</evidence>
<name>A0ABS0GWJ5_9ACTN</name>
<dbReference type="InterPro" id="IPR001173">
    <property type="entry name" value="Glyco_trans_2-like"/>
</dbReference>
<dbReference type="PANTHER" id="PTHR10859:SF91">
    <property type="entry name" value="DOLICHYL-PHOSPHATE BETA-GLUCOSYLTRANSFERASE"/>
    <property type="match status" value="1"/>
</dbReference>
<keyword evidence="5" id="KW-1185">Reference proteome</keyword>
<protein>
    <submittedName>
        <fullName evidence="4">Glycosyltransferase</fullName>
    </submittedName>
</protein>
<keyword evidence="2" id="KW-0472">Membrane</keyword>